<dbReference type="eggNOG" id="COG0845">
    <property type="taxonomic scope" value="Bacteria"/>
</dbReference>
<dbReference type="Gene3D" id="2.40.50.100">
    <property type="match status" value="1"/>
</dbReference>
<keyword evidence="2" id="KW-0175">Coiled coil</keyword>
<dbReference type="Pfam" id="PF25876">
    <property type="entry name" value="HH_MFP_RND"/>
    <property type="match status" value="1"/>
</dbReference>
<feature type="coiled-coil region" evidence="2">
    <location>
        <begin position="126"/>
        <end position="153"/>
    </location>
</feature>
<dbReference type="InterPro" id="IPR006143">
    <property type="entry name" value="RND_pump_MFP"/>
</dbReference>
<organism evidence="7 8">
    <name type="scientific">Aminomonas paucivorans DSM 12260</name>
    <dbReference type="NCBI Taxonomy" id="584708"/>
    <lineage>
        <taxon>Bacteria</taxon>
        <taxon>Thermotogati</taxon>
        <taxon>Synergistota</taxon>
        <taxon>Synergistia</taxon>
        <taxon>Synergistales</taxon>
        <taxon>Synergistaceae</taxon>
        <taxon>Aminomonas</taxon>
    </lineage>
</organism>
<feature type="domain" description="YknX-like C-terminal permuted SH3-like" evidence="6">
    <location>
        <begin position="327"/>
        <end position="378"/>
    </location>
</feature>
<dbReference type="AlphaFoldDB" id="E3D0E8"/>
<comment type="similarity">
    <text evidence="1">Belongs to the membrane fusion protein (MFP) (TC 8.A.1) family.</text>
</comment>
<feature type="domain" description="Multidrug resistance protein MdtA-like alpha-helical hairpin" evidence="3">
    <location>
        <begin position="121"/>
        <end position="186"/>
    </location>
</feature>
<evidence type="ECO:0000259" key="6">
    <source>
        <dbReference type="Pfam" id="PF25989"/>
    </source>
</evidence>
<evidence type="ECO:0000256" key="1">
    <source>
        <dbReference type="ARBA" id="ARBA00009477"/>
    </source>
</evidence>
<dbReference type="Pfam" id="PF25989">
    <property type="entry name" value="YknX_C"/>
    <property type="match status" value="1"/>
</dbReference>
<dbReference type="Gene3D" id="2.40.30.170">
    <property type="match status" value="1"/>
</dbReference>
<protein>
    <submittedName>
        <fullName evidence="7">Efflux transporter, RND family, MFP subunit</fullName>
    </submittedName>
</protein>
<reference evidence="7 8" key="1">
    <citation type="journal article" date="2010" name="Stand. Genomic Sci.">
        <title>Non-contiguous finished genome sequence of Aminomonas paucivorans type strain (GLU-3).</title>
        <authorList>
            <person name="Pitluck S."/>
            <person name="Yasawong M."/>
            <person name="Held B."/>
            <person name="Lapidus A."/>
            <person name="Nolan M."/>
            <person name="Copeland A."/>
            <person name="Lucas S."/>
            <person name="Del Rio T.G."/>
            <person name="Tice H."/>
            <person name="Cheng J.F."/>
            <person name="Chertkov O."/>
            <person name="Goodwin L."/>
            <person name="Tapia R."/>
            <person name="Han C."/>
            <person name="Liolios K."/>
            <person name="Ivanova N."/>
            <person name="Mavromatis K."/>
            <person name="Ovchinnikova G."/>
            <person name="Pati A."/>
            <person name="Chen A."/>
            <person name="Palaniappan K."/>
            <person name="Land M."/>
            <person name="Hauser L."/>
            <person name="Chang Y.J."/>
            <person name="Jeffries C.D."/>
            <person name="Pukall R."/>
            <person name="Spring S."/>
            <person name="Rohde M."/>
            <person name="Sikorski J."/>
            <person name="Goker M."/>
            <person name="Woyke T."/>
            <person name="Bristow J."/>
            <person name="Eisen J.A."/>
            <person name="Markowitz V."/>
            <person name="Hugenholtz P."/>
            <person name="Kyrpides N.C."/>
            <person name="Klenk H.P."/>
        </authorList>
    </citation>
    <scope>NUCLEOTIDE SEQUENCE [LARGE SCALE GENOMIC DNA]</scope>
    <source>
        <strain evidence="7 8">DSM 12260</strain>
    </source>
</reference>
<dbReference type="InterPro" id="IPR058625">
    <property type="entry name" value="MdtA-like_BSH"/>
</dbReference>
<evidence type="ECO:0000313" key="8">
    <source>
        <dbReference type="Proteomes" id="UP000005096"/>
    </source>
</evidence>
<dbReference type="FunFam" id="2.40.30.170:FF:000010">
    <property type="entry name" value="Efflux RND transporter periplasmic adaptor subunit"/>
    <property type="match status" value="1"/>
</dbReference>
<name>E3D0E8_9BACT</name>
<dbReference type="InterPro" id="IPR058792">
    <property type="entry name" value="Beta-barrel_RND_2"/>
</dbReference>
<evidence type="ECO:0000256" key="2">
    <source>
        <dbReference type="SAM" id="Coils"/>
    </source>
</evidence>
<dbReference type="InterPro" id="IPR058637">
    <property type="entry name" value="YknX-like_C"/>
</dbReference>
<evidence type="ECO:0000259" key="5">
    <source>
        <dbReference type="Pfam" id="PF25954"/>
    </source>
</evidence>
<evidence type="ECO:0000313" key="7">
    <source>
        <dbReference type="EMBL" id="EFQ22967.1"/>
    </source>
</evidence>
<dbReference type="Pfam" id="PF25954">
    <property type="entry name" value="Beta-barrel_RND_2"/>
    <property type="match status" value="1"/>
</dbReference>
<sequence length="380" mass="40348">MKIRELWKGKRGALLLLAVLGIVGIASLAGRSRAVPPPPPPAAARVDVVSPAAEPLLRQGFSASATLEALEDVVLVPKVSGKLKELRVSPGDRVRRGQVLAVLDHRDQDAQVGALSAQTAVNRAGLDQARAELEQAQRERERYRKLLAEGYATKQELDTRVTTLQTAQAAYNRAVATVRQSQASLQAQQVNRSEFVILAPMDGVVLKDYDLAPGALLGVSSPVAEVAQIDTLKAVIQVPENQLPRVREGMTGLLTGEGFPGREVTGTVRRIDPYVDPSTRTARVEVQVPNGGSEAPLKPGMFAKVFLVEATAKDALTLPPTVIRDGGVFVVEDGKARRRAVTVGLVLPDRVQILSGVASGDRVVVGGGDALTDGDRVSSD</sequence>
<dbReference type="SUPFAM" id="SSF111369">
    <property type="entry name" value="HlyD-like secretion proteins"/>
    <property type="match status" value="1"/>
</dbReference>
<dbReference type="PANTHER" id="PTHR30469">
    <property type="entry name" value="MULTIDRUG RESISTANCE PROTEIN MDTA"/>
    <property type="match status" value="1"/>
</dbReference>
<dbReference type="GO" id="GO:0015562">
    <property type="term" value="F:efflux transmembrane transporter activity"/>
    <property type="evidence" value="ECO:0007669"/>
    <property type="project" value="TreeGrafter"/>
</dbReference>
<dbReference type="NCBIfam" id="TIGR01730">
    <property type="entry name" value="RND_mfp"/>
    <property type="match status" value="1"/>
</dbReference>
<evidence type="ECO:0000259" key="3">
    <source>
        <dbReference type="Pfam" id="PF25876"/>
    </source>
</evidence>
<dbReference type="RefSeq" id="WP_006300121.1">
    <property type="nucleotide sequence ID" value="NZ_CM001022.1"/>
</dbReference>
<dbReference type="STRING" id="584708.Apau_0533"/>
<dbReference type="Gene3D" id="2.40.420.20">
    <property type="match status" value="1"/>
</dbReference>
<dbReference type="Gene3D" id="1.10.287.470">
    <property type="entry name" value="Helix hairpin bin"/>
    <property type="match status" value="1"/>
</dbReference>
<dbReference type="InterPro" id="IPR058624">
    <property type="entry name" value="MdtA-like_HH"/>
</dbReference>
<dbReference type="GO" id="GO:1990281">
    <property type="term" value="C:efflux pump complex"/>
    <property type="evidence" value="ECO:0007669"/>
    <property type="project" value="TreeGrafter"/>
</dbReference>
<feature type="domain" description="CusB-like beta-barrel" evidence="5">
    <location>
        <begin position="236"/>
        <end position="308"/>
    </location>
</feature>
<gene>
    <name evidence="7" type="ORF">Apau_0533</name>
</gene>
<dbReference type="Pfam" id="PF25917">
    <property type="entry name" value="BSH_RND"/>
    <property type="match status" value="1"/>
</dbReference>
<dbReference type="PaxDb" id="584708-Apau_0533"/>
<feature type="domain" description="Multidrug resistance protein MdtA-like barrel-sandwich hybrid" evidence="4">
    <location>
        <begin position="73"/>
        <end position="207"/>
    </location>
</feature>
<dbReference type="HOGENOM" id="CLU_018816_1_2_0"/>
<proteinExistence type="inferred from homology"/>
<accession>E3D0E8</accession>
<dbReference type="PANTHER" id="PTHR30469:SF15">
    <property type="entry name" value="HLYD FAMILY OF SECRETION PROTEINS"/>
    <property type="match status" value="1"/>
</dbReference>
<dbReference type="Proteomes" id="UP000005096">
    <property type="component" value="Chromosome"/>
</dbReference>
<evidence type="ECO:0000259" key="4">
    <source>
        <dbReference type="Pfam" id="PF25917"/>
    </source>
</evidence>
<keyword evidence="8" id="KW-1185">Reference proteome</keyword>
<dbReference type="EMBL" id="CM001022">
    <property type="protein sequence ID" value="EFQ22967.1"/>
    <property type="molecule type" value="Genomic_DNA"/>
</dbReference>